<dbReference type="InterPro" id="IPR002035">
    <property type="entry name" value="VWF_A"/>
</dbReference>
<dbReference type="SUPFAM" id="SSF53300">
    <property type="entry name" value="vWA-like"/>
    <property type="match status" value="1"/>
</dbReference>
<organism evidence="6">
    <name type="scientific">Granulicella tundricola (strain ATCC BAA-1859 / DSM 23138 / MP5ACTX9)</name>
    <dbReference type="NCBI Taxonomy" id="1198114"/>
    <lineage>
        <taxon>Bacteria</taxon>
        <taxon>Pseudomonadati</taxon>
        <taxon>Acidobacteriota</taxon>
        <taxon>Terriglobia</taxon>
        <taxon>Terriglobales</taxon>
        <taxon>Acidobacteriaceae</taxon>
        <taxon>Granulicella</taxon>
    </lineage>
</organism>
<gene>
    <name evidence="5" type="ordered locus">AciX9_1464</name>
</gene>
<keyword evidence="6" id="KW-1185">Reference proteome</keyword>
<dbReference type="PaxDb" id="1198114-AciX9_1464"/>
<evidence type="ECO:0000256" key="2">
    <source>
        <dbReference type="SAM" id="SignalP"/>
    </source>
</evidence>
<dbReference type="RefSeq" id="WP_013579837.1">
    <property type="nucleotide sequence ID" value="NC_015064.1"/>
</dbReference>
<reference evidence="6" key="1">
    <citation type="submission" date="2011-01" db="EMBL/GenBank/DDBJ databases">
        <title>Complete sequence of chromosome of Acidobacterium sp. MP5ACTX9.</title>
        <authorList>
            <consortium name="US DOE Joint Genome Institute"/>
            <person name="Lucas S."/>
            <person name="Copeland A."/>
            <person name="Lapidus A."/>
            <person name="Cheng J.-F."/>
            <person name="Goodwin L."/>
            <person name="Pitluck S."/>
            <person name="Teshima H."/>
            <person name="Detter J.C."/>
            <person name="Han C."/>
            <person name="Tapia R."/>
            <person name="Land M."/>
            <person name="Hauser L."/>
            <person name="Kyrpides N."/>
            <person name="Ivanova N."/>
            <person name="Ovchinnikova G."/>
            <person name="Pagani I."/>
            <person name="Rawat S.R."/>
            <person name="Mannisto M."/>
            <person name="Haggblom M.M."/>
            <person name="Woyke T."/>
        </authorList>
    </citation>
    <scope>NUCLEOTIDE SEQUENCE [LARGE SCALE GENOMIC DNA]</scope>
    <source>
        <strain evidence="6">MP5ACTX9</strain>
    </source>
</reference>
<name>E8WWD4_GRATM</name>
<dbReference type="InterPro" id="IPR036465">
    <property type="entry name" value="vWFA_dom_sf"/>
</dbReference>
<feature type="signal peptide" evidence="2">
    <location>
        <begin position="1"/>
        <end position="21"/>
    </location>
</feature>
<protein>
    <submittedName>
        <fullName evidence="5">von Willebrand factor type A</fullName>
    </submittedName>
</protein>
<dbReference type="STRING" id="1198114.AciX9_1464"/>
<sequence length="794" mass="87577">MSARIQLLLALLLVAFIPARSQSGVLVPKDKDQPDPAVLSLEEMNVEIVIDNGDARIFVTQIFANHTNQVEEGNYTFALPTGSTVSDFAVWDGPVRIPAVILERKRAEEIYSEARAQAIDPGLLEAGERDGSDPKADSTFTAHITPIPAYGTKRLELEYHQKLKVDRLGQSFVLPLKPADAAQQTAAHLRIHIELHSSIAISNFHLTNQAFPLQFSKQDAHTVVGVWQSNNVTFTDDLAATWTLDPKAADTLIVSTFRNPHPPLPSATERSPKPPQPEPGFFLAQTLIAPEPPATTHASEPRNVILLLDTSLSMQWDKLERSYAALETVLRSLQPTDRFSLMLFNQDLSWFRPDPTQATPESVQEALQFIRASRLRGGTDLGKALAAALTQAKSPNQSLYLFTDGNSDRGVTILDNKIAAAYTQQWNHSTHPRTNVFAIGDDANLPLLRLLARNDGLFENVLTTEPLQPKLDVFLAHSVSHPTPGLHLEAAPSASVQNVYPLDEAVYPGSLAAWVGRYLTPTKHVTFTAQADREGKPLIASATLDLPAESLEHPQLPRLWAQARVNILLDQITREGESRAAIDEIIELSRRYKFVTPYTSFLAAPRSLLRPRVIRPGDPVLRIHTDPTITSVIALFPFGLTKPLRHLPSEDTTKGPDSDRLWETRFLAPTDMSDGTYQVRLILRDVRGNTYSEQKSFVINSTPPTIRIKLERIRFHRGEIMLVKAGAPASTQTLTAHLEGAAPVDLRWNNAAAANTGQLRIPDTMAPGTYTLSVTGEDLAHNVGSQEVRIEVIP</sequence>
<dbReference type="OrthoDB" id="9784383at2"/>
<dbReference type="eggNOG" id="COG2304">
    <property type="taxonomic scope" value="Bacteria"/>
</dbReference>
<feature type="chain" id="PRO_5003233921" evidence="2">
    <location>
        <begin position="22"/>
        <end position="794"/>
    </location>
</feature>
<dbReference type="PANTHER" id="PTHR45737:SF6">
    <property type="entry name" value="VON WILLEBRAND FACTOR A DOMAIN-CONTAINING PROTEIN 5A"/>
    <property type="match status" value="1"/>
</dbReference>
<dbReference type="PANTHER" id="PTHR45737">
    <property type="entry name" value="VON WILLEBRAND FACTOR A DOMAIN-CONTAINING PROTEIN 5A"/>
    <property type="match status" value="1"/>
</dbReference>
<evidence type="ECO:0000256" key="1">
    <source>
        <dbReference type="SAM" id="MobiDB-lite"/>
    </source>
</evidence>
<dbReference type="KEGG" id="acm:AciX9_1464"/>
<dbReference type="EMBL" id="CP002480">
    <property type="protein sequence ID" value="ADW68517.1"/>
    <property type="molecule type" value="Genomic_DNA"/>
</dbReference>
<keyword evidence="2" id="KW-0732">Signal</keyword>
<feature type="domain" description="VWFA" evidence="3">
    <location>
        <begin position="303"/>
        <end position="479"/>
    </location>
</feature>
<proteinExistence type="predicted"/>
<dbReference type="PROSITE" id="PS51468">
    <property type="entry name" value="VIT"/>
    <property type="match status" value="1"/>
</dbReference>
<evidence type="ECO:0000259" key="3">
    <source>
        <dbReference type="PROSITE" id="PS50234"/>
    </source>
</evidence>
<dbReference type="Proteomes" id="UP000000343">
    <property type="component" value="Chromosome"/>
</dbReference>
<feature type="region of interest" description="Disordered" evidence="1">
    <location>
        <begin position="258"/>
        <end position="279"/>
    </location>
</feature>
<dbReference type="Pfam" id="PF13768">
    <property type="entry name" value="VWA_3"/>
    <property type="match status" value="1"/>
</dbReference>
<dbReference type="Gene3D" id="3.40.50.410">
    <property type="entry name" value="von Willebrand factor, type A domain"/>
    <property type="match status" value="1"/>
</dbReference>
<dbReference type="Pfam" id="PF08487">
    <property type="entry name" value="VIT"/>
    <property type="match status" value="1"/>
</dbReference>
<evidence type="ECO:0000259" key="4">
    <source>
        <dbReference type="PROSITE" id="PS51468"/>
    </source>
</evidence>
<accession>E8WWD4</accession>
<evidence type="ECO:0000313" key="5">
    <source>
        <dbReference type="EMBL" id="ADW68517.1"/>
    </source>
</evidence>
<dbReference type="AlphaFoldDB" id="E8WWD4"/>
<dbReference type="InterPro" id="IPR013694">
    <property type="entry name" value="VIT"/>
</dbReference>
<dbReference type="SMART" id="SM00327">
    <property type="entry name" value="VWA"/>
    <property type="match status" value="1"/>
</dbReference>
<dbReference type="SMART" id="SM00609">
    <property type="entry name" value="VIT"/>
    <property type="match status" value="1"/>
</dbReference>
<dbReference type="PROSITE" id="PS50234">
    <property type="entry name" value="VWFA"/>
    <property type="match status" value="1"/>
</dbReference>
<evidence type="ECO:0000313" key="6">
    <source>
        <dbReference type="Proteomes" id="UP000000343"/>
    </source>
</evidence>
<feature type="domain" description="VIT" evidence="4">
    <location>
        <begin position="25"/>
        <end position="161"/>
    </location>
</feature>
<dbReference type="HOGENOM" id="CLU_011139_2_0_0"/>